<dbReference type="AlphaFoldDB" id="A0AAV2T7Z2"/>
<evidence type="ECO:0000313" key="3">
    <source>
        <dbReference type="Proteomes" id="UP001497525"/>
    </source>
</evidence>
<accession>A0AAV2T7Z2</accession>
<proteinExistence type="predicted"/>
<reference evidence="2" key="1">
    <citation type="submission" date="2024-06" db="EMBL/GenBank/DDBJ databases">
        <authorList>
            <person name="Liu X."/>
            <person name="Lenzi L."/>
            <person name="Haldenby T S."/>
            <person name="Uol C."/>
        </authorList>
    </citation>
    <scope>NUCLEOTIDE SEQUENCE</scope>
</reference>
<sequence length="413" mass="45382">MARDIKPVSMKIDLLESVGNMRQRSRPASCSRPRSTLRPKKAPVVRPATALGHTRLRLDEAFENAARNRRGQVFDFTDPAIKNIPWTPRRPLTADHNILGQKNVGSSELPPPRVPSARVSFEGVENRMRSLGTLSLKQLPTDECKAEVQGTIHIRCPSAEAMENLYISQRGKEVRELLNQQSGVPITPRKTDTQFTARAPGEYSCLKGSEQISSALDQGFSSEIYRAPERSEQLAPNVKLRHPDSTGSQVAAVLGHPELSPGVADHLAARAIPPTAAPNAAREGAAMAERFHLSNHPDQFKGDPYEINKARETALTSRDMTLFASAPKVKYEGIENAKRGRGTLSTWNYHSPQTAPNSPMIPRVRPEAVGIAEANRGNASKLLLSRARVTYTYMVNSVGLDLLVLCLFSHPNN</sequence>
<evidence type="ECO:0000256" key="1">
    <source>
        <dbReference type="SAM" id="MobiDB-lite"/>
    </source>
</evidence>
<protein>
    <submittedName>
        <fullName evidence="2">Uncharacterized protein</fullName>
    </submittedName>
</protein>
<name>A0AAV2T7Z2_CALDB</name>
<comment type="caution">
    <text evidence="2">The sequence shown here is derived from an EMBL/GenBank/DDBJ whole genome shotgun (WGS) entry which is preliminary data.</text>
</comment>
<organism evidence="2 3">
    <name type="scientific">Calicophoron daubneyi</name>
    <name type="common">Rumen fluke</name>
    <name type="synonym">Paramphistomum daubneyi</name>
    <dbReference type="NCBI Taxonomy" id="300641"/>
    <lineage>
        <taxon>Eukaryota</taxon>
        <taxon>Metazoa</taxon>
        <taxon>Spiralia</taxon>
        <taxon>Lophotrochozoa</taxon>
        <taxon>Platyhelminthes</taxon>
        <taxon>Trematoda</taxon>
        <taxon>Digenea</taxon>
        <taxon>Plagiorchiida</taxon>
        <taxon>Pronocephalata</taxon>
        <taxon>Paramphistomoidea</taxon>
        <taxon>Paramphistomidae</taxon>
        <taxon>Calicophoron</taxon>
    </lineage>
</organism>
<dbReference type="EMBL" id="CAXLJL010000090">
    <property type="protein sequence ID" value="CAL5131428.1"/>
    <property type="molecule type" value="Genomic_DNA"/>
</dbReference>
<gene>
    <name evidence="2" type="ORF">CDAUBV1_LOCUS3841</name>
</gene>
<dbReference type="Proteomes" id="UP001497525">
    <property type="component" value="Unassembled WGS sequence"/>
</dbReference>
<feature type="region of interest" description="Disordered" evidence="1">
    <location>
        <begin position="19"/>
        <end position="45"/>
    </location>
</feature>
<evidence type="ECO:0000313" key="2">
    <source>
        <dbReference type="EMBL" id="CAL5131428.1"/>
    </source>
</evidence>